<dbReference type="PANTHER" id="PTHR43080:SF2">
    <property type="entry name" value="CBS DOMAIN-CONTAINING PROTEIN"/>
    <property type="match status" value="1"/>
</dbReference>
<name>A0A5C6AME6_9BACT</name>
<dbReference type="Proteomes" id="UP000317421">
    <property type="component" value="Unassembled WGS sequence"/>
</dbReference>
<evidence type="ECO:0000313" key="4">
    <source>
        <dbReference type="EMBL" id="TWT99343.1"/>
    </source>
</evidence>
<dbReference type="OrthoDB" id="5295985at2"/>
<sequence length="174" mass="18906">MLVCPACGADDLIEGVDQCDHCEQPLTDQFIRLPNSSLEADLLRDRVRDLPAHEPLVLGPDATVGEALKKMVAGGVGCLLIVVDKALVGIFSERDALLRLGVQGVDLHDKPVVKYMTPNPAVVSGGDKIAYALQRMDVGGYRHLPVMEGDRPVNVISIRDILRYVTEHDRTATV</sequence>
<dbReference type="SUPFAM" id="SSF54631">
    <property type="entry name" value="CBS-domain pair"/>
    <property type="match status" value="1"/>
</dbReference>
<dbReference type="SMART" id="SM00116">
    <property type="entry name" value="CBS"/>
    <property type="match status" value="2"/>
</dbReference>
<dbReference type="RefSeq" id="WP_146441881.1">
    <property type="nucleotide sequence ID" value="NZ_SJPR01000001.1"/>
</dbReference>
<dbReference type="Gene3D" id="3.10.580.10">
    <property type="entry name" value="CBS-domain"/>
    <property type="match status" value="1"/>
</dbReference>
<dbReference type="Pfam" id="PF00571">
    <property type="entry name" value="CBS"/>
    <property type="match status" value="2"/>
</dbReference>
<reference evidence="4 5" key="1">
    <citation type="submission" date="2019-02" db="EMBL/GenBank/DDBJ databases">
        <title>Deep-cultivation of Planctomycetes and their phenomic and genomic characterization uncovers novel biology.</title>
        <authorList>
            <person name="Wiegand S."/>
            <person name="Jogler M."/>
            <person name="Boedeker C."/>
            <person name="Pinto D."/>
            <person name="Vollmers J."/>
            <person name="Rivas-Marin E."/>
            <person name="Kohn T."/>
            <person name="Peeters S.H."/>
            <person name="Heuer A."/>
            <person name="Rast P."/>
            <person name="Oberbeckmann S."/>
            <person name="Bunk B."/>
            <person name="Jeske O."/>
            <person name="Meyerdierks A."/>
            <person name="Storesund J.E."/>
            <person name="Kallscheuer N."/>
            <person name="Luecker S."/>
            <person name="Lage O.M."/>
            <person name="Pohl T."/>
            <person name="Merkel B.J."/>
            <person name="Hornburger P."/>
            <person name="Mueller R.-W."/>
            <person name="Bruemmer F."/>
            <person name="Labrenz M."/>
            <person name="Spormann A.M."/>
            <person name="Op Den Camp H."/>
            <person name="Overmann J."/>
            <person name="Amann R."/>
            <person name="Jetten M.S.M."/>
            <person name="Mascher T."/>
            <person name="Medema M.H."/>
            <person name="Devos D.P."/>
            <person name="Kaster A.-K."/>
            <person name="Ovreas L."/>
            <person name="Rohde M."/>
            <person name="Galperin M.Y."/>
            <person name="Jogler C."/>
        </authorList>
    </citation>
    <scope>NUCLEOTIDE SEQUENCE [LARGE SCALE GENOMIC DNA]</scope>
    <source>
        <strain evidence="4 5">Pla108</strain>
    </source>
</reference>
<accession>A0A5C6AME6</accession>
<dbReference type="AlphaFoldDB" id="A0A5C6AME6"/>
<evidence type="ECO:0000256" key="1">
    <source>
        <dbReference type="ARBA" id="ARBA00023122"/>
    </source>
</evidence>
<protein>
    <submittedName>
        <fullName evidence="4">CBS domain protein</fullName>
    </submittedName>
</protein>
<dbReference type="PROSITE" id="PS51371">
    <property type="entry name" value="CBS"/>
    <property type="match status" value="2"/>
</dbReference>
<evidence type="ECO:0000256" key="2">
    <source>
        <dbReference type="PROSITE-ProRule" id="PRU00703"/>
    </source>
</evidence>
<dbReference type="EMBL" id="SJPR01000001">
    <property type="protein sequence ID" value="TWT99343.1"/>
    <property type="molecule type" value="Genomic_DNA"/>
</dbReference>
<evidence type="ECO:0000313" key="5">
    <source>
        <dbReference type="Proteomes" id="UP000317421"/>
    </source>
</evidence>
<dbReference type="InterPro" id="IPR000644">
    <property type="entry name" value="CBS_dom"/>
</dbReference>
<dbReference type="PANTHER" id="PTHR43080">
    <property type="entry name" value="CBS DOMAIN-CONTAINING PROTEIN CBSX3, MITOCHONDRIAL"/>
    <property type="match status" value="1"/>
</dbReference>
<dbReference type="InterPro" id="IPR051257">
    <property type="entry name" value="Diverse_CBS-Domain"/>
</dbReference>
<dbReference type="InterPro" id="IPR046342">
    <property type="entry name" value="CBS_dom_sf"/>
</dbReference>
<feature type="domain" description="CBS" evidence="3">
    <location>
        <begin position="116"/>
        <end position="171"/>
    </location>
</feature>
<gene>
    <name evidence="4" type="ORF">Pla108_02800</name>
</gene>
<proteinExistence type="predicted"/>
<keyword evidence="1 2" id="KW-0129">CBS domain</keyword>
<feature type="domain" description="CBS" evidence="3">
    <location>
        <begin position="51"/>
        <end position="107"/>
    </location>
</feature>
<organism evidence="4 5">
    <name type="scientific">Botrimarina colliarenosi</name>
    <dbReference type="NCBI Taxonomy" id="2528001"/>
    <lineage>
        <taxon>Bacteria</taxon>
        <taxon>Pseudomonadati</taxon>
        <taxon>Planctomycetota</taxon>
        <taxon>Planctomycetia</taxon>
        <taxon>Pirellulales</taxon>
        <taxon>Lacipirellulaceae</taxon>
        <taxon>Botrimarina</taxon>
    </lineage>
</organism>
<keyword evidence="5" id="KW-1185">Reference proteome</keyword>
<comment type="caution">
    <text evidence="4">The sequence shown here is derived from an EMBL/GenBank/DDBJ whole genome shotgun (WGS) entry which is preliminary data.</text>
</comment>
<evidence type="ECO:0000259" key="3">
    <source>
        <dbReference type="PROSITE" id="PS51371"/>
    </source>
</evidence>